<accession>A0ACB5R856</accession>
<evidence type="ECO:0000313" key="1">
    <source>
        <dbReference type="EMBL" id="GKX65367.1"/>
    </source>
</evidence>
<evidence type="ECO:0000313" key="2">
    <source>
        <dbReference type="Proteomes" id="UP001058074"/>
    </source>
</evidence>
<dbReference type="EMBL" id="BROD01000001">
    <property type="protein sequence ID" value="GKX65367.1"/>
    <property type="molecule type" value="Genomic_DNA"/>
</dbReference>
<comment type="caution">
    <text evidence="1">The sequence shown here is derived from an EMBL/GenBank/DDBJ whole genome shotgun (WGS) entry which is preliminary data.</text>
</comment>
<dbReference type="Proteomes" id="UP001058074">
    <property type="component" value="Unassembled WGS sequence"/>
</dbReference>
<organism evidence="1 2">
    <name type="scientific">Inconstantimicrobium mannanitabidum</name>
    <dbReference type="NCBI Taxonomy" id="1604901"/>
    <lineage>
        <taxon>Bacteria</taxon>
        <taxon>Bacillati</taxon>
        <taxon>Bacillota</taxon>
        <taxon>Clostridia</taxon>
        <taxon>Eubacteriales</taxon>
        <taxon>Clostridiaceae</taxon>
        <taxon>Inconstantimicrobium</taxon>
    </lineage>
</organism>
<protein>
    <submittedName>
        <fullName evidence="1">Uncharacterized protein</fullName>
    </submittedName>
</protein>
<gene>
    <name evidence="1" type="ORF">rsdtw13_06250</name>
</gene>
<name>A0ACB5R856_9CLOT</name>
<keyword evidence="2" id="KW-1185">Reference proteome</keyword>
<reference evidence="1" key="1">
    <citation type="journal article" date="2025" name="Int. J. Syst. Evol. Microbiol.">
        <title>Inconstantimicrobium mannanitabidum sp. nov., a novel member of the family Clostridiaceae isolated from anoxic soil under the treatment of reductive soil disinfestation.</title>
        <authorList>
            <person name="Ueki A."/>
            <person name="Tonouchi A."/>
            <person name="Honma S."/>
            <person name="Kaku N."/>
            <person name="Ueki K."/>
        </authorList>
    </citation>
    <scope>NUCLEOTIDE SEQUENCE</scope>
    <source>
        <strain evidence="1">TW13</strain>
    </source>
</reference>
<proteinExistence type="predicted"/>
<sequence length="116" mass="13130">MENRVEGTKKAEINMRFSEFEMPPMQDILIVGKHAPIGPEAARRMVDILSPDQYDIVRIENEYVEAVVVRKSLLNMLPKEKLIPIVMGEVGRIANETMIIRAQVNIAINVSKSIDL</sequence>